<dbReference type="InterPro" id="IPR036527">
    <property type="entry name" value="SCP2_sterol-bd_dom_sf"/>
</dbReference>
<dbReference type="SUPFAM" id="SSF55718">
    <property type="entry name" value="SCP-like"/>
    <property type="match status" value="1"/>
</dbReference>
<dbReference type="AlphaFoldDB" id="A0A540VJ77"/>
<protein>
    <recommendedName>
        <fullName evidence="5">Maleylpyruvate isomerase family mycothiol-dependent enzyme</fullName>
    </recommendedName>
</protein>
<dbReference type="Gene3D" id="3.30.1050.10">
    <property type="entry name" value="SCP2 sterol-binding domain"/>
    <property type="match status" value="1"/>
</dbReference>
<dbReference type="EMBL" id="VIGC01000006">
    <property type="protein sequence ID" value="TQE96809.1"/>
    <property type="molecule type" value="Genomic_DNA"/>
</dbReference>
<evidence type="ECO:0000313" key="3">
    <source>
        <dbReference type="EMBL" id="TQE96809.1"/>
    </source>
</evidence>
<dbReference type="Proteomes" id="UP000317371">
    <property type="component" value="Unassembled WGS sequence"/>
</dbReference>
<dbReference type="Gene3D" id="1.20.120.450">
    <property type="entry name" value="dinb family like domain"/>
    <property type="match status" value="1"/>
</dbReference>
<feature type="domain" description="SCP2" evidence="1">
    <location>
        <begin position="192"/>
        <end position="276"/>
    </location>
</feature>
<dbReference type="InterPro" id="IPR024775">
    <property type="entry name" value="DinB-like"/>
</dbReference>
<dbReference type="Pfam" id="PF02036">
    <property type="entry name" value="SCP2"/>
    <property type="match status" value="1"/>
</dbReference>
<evidence type="ECO:0000259" key="1">
    <source>
        <dbReference type="Pfam" id="PF02036"/>
    </source>
</evidence>
<name>A0A540VJ77_9CHLR</name>
<dbReference type="Pfam" id="PF12867">
    <property type="entry name" value="DinB_2"/>
    <property type="match status" value="1"/>
</dbReference>
<accession>A0A540VJ77</accession>
<comment type="caution">
    <text evidence="3">The sequence shown here is derived from an EMBL/GenBank/DDBJ whole genome shotgun (WGS) entry which is preliminary data.</text>
</comment>
<proteinExistence type="predicted"/>
<dbReference type="SUPFAM" id="SSF109854">
    <property type="entry name" value="DinB/YfiT-like putative metalloenzymes"/>
    <property type="match status" value="1"/>
</dbReference>
<gene>
    <name evidence="3" type="ORF">FKZ61_06000</name>
</gene>
<dbReference type="InParanoid" id="A0A540VJ77"/>
<evidence type="ECO:0008006" key="5">
    <source>
        <dbReference type="Google" id="ProtNLM"/>
    </source>
</evidence>
<organism evidence="3 4">
    <name type="scientific">Litorilinea aerophila</name>
    <dbReference type="NCBI Taxonomy" id="1204385"/>
    <lineage>
        <taxon>Bacteria</taxon>
        <taxon>Bacillati</taxon>
        <taxon>Chloroflexota</taxon>
        <taxon>Caldilineae</taxon>
        <taxon>Caldilineales</taxon>
        <taxon>Caldilineaceae</taxon>
        <taxon>Litorilinea</taxon>
    </lineage>
</organism>
<reference evidence="3 4" key="1">
    <citation type="submission" date="2019-06" db="EMBL/GenBank/DDBJ databases">
        <title>Genome sequence of Litorilinea aerophila BAA-2444.</title>
        <authorList>
            <person name="Maclea K.S."/>
            <person name="Maurais E.G."/>
            <person name="Iannazzi L.C."/>
        </authorList>
    </citation>
    <scope>NUCLEOTIDE SEQUENCE [LARGE SCALE GENOMIC DNA]</scope>
    <source>
        <strain evidence="3 4">ATCC BAA-2444</strain>
    </source>
</reference>
<sequence>MVMNSFSQMDADLIAEQEALWTALNRFLNRLTSAEWSHPHGKTWTFADVPYHLAIFNRLLVDAIEQGTAVVEPEAITTLAELDAWNQAQFARRPIGQTGRQAFDTMRSSQDALRTLLHRLLDHHGPQVLDWPVWLPILRVRGWRTLRLALEYNLWHQWFHFVEAQLRRDNTLPHLPPSLVERALNFHMELSAGAVTPTRQVLRWTLSLSGEGGGEWTFYVGDGGCQVEPGAVDAPDIRMETDIATYLKVSAFALQNPMLAMLKGQIKVQGLTRVGQLQRLFAVNPDHVWPPMARGAAVPAGE</sequence>
<evidence type="ECO:0000313" key="4">
    <source>
        <dbReference type="Proteomes" id="UP000317371"/>
    </source>
</evidence>
<evidence type="ECO:0000259" key="2">
    <source>
        <dbReference type="Pfam" id="PF12867"/>
    </source>
</evidence>
<feature type="domain" description="DinB-like" evidence="2">
    <location>
        <begin position="18"/>
        <end position="161"/>
    </location>
</feature>
<keyword evidence="4" id="KW-1185">Reference proteome</keyword>
<dbReference type="InterPro" id="IPR034660">
    <property type="entry name" value="DinB/YfiT-like"/>
</dbReference>
<dbReference type="InterPro" id="IPR003033">
    <property type="entry name" value="SCP2_sterol-bd_dom"/>
</dbReference>